<reference evidence="2" key="1">
    <citation type="submission" date="2022-09" db="EMBL/GenBank/DDBJ databases">
        <title>Aureispira anguillicida sp. nov., isolated from Leptocephalus of Japanese eel Anguilla japonica.</title>
        <authorList>
            <person name="Yuasa K."/>
            <person name="Mekata T."/>
            <person name="Ikunari K."/>
        </authorList>
    </citation>
    <scope>NUCLEOTIDE SEQUENCE</scope>
    <source>
        <strain evidence="2">EL160426</strain>
    </source>
</reference>
<dbReference type="RefSeq" id="WP_264792483.1">
    <property type="nucleotide sequence ID" value="NZ_AP026867.1"/>
</dbReference>
<dbReference type="PROSITE" id="PS51186">
    <property type="entry name" value="GNAT"/>
    <property type="match status" value="1"/>
</dbReference>
<gene>
    <name evidence="2" type="ORF">AsAng_0019970</name>
</gene>
<dbReference type="Pfam" id="PF13302">
    <property type="entry name" value="Acetyltransf_3"/>
    <property type="match status" value="1"/>
</dbReference>
<feature type="domain" description="N-acetyltransferase" evidence="1">
    <location>
        <begin position="7"/>
        <end position="164"/>
    </location>
</feature>
<evidence type="ECO:0000259" key="1">
    <source>
        <dbReference type="PROSITE" id="PS51186"/>
    </source>
</evidence>
<dbReference type="InterPro" id="IPR016181">
    <property type="entry name" value="Acyl_CoA_acyltransferase"/>
</dbReference>
<sequence>MNATNRLHFRNLAQEDAPRILEIYSNKEAMKFRASKPISSLSEASEMIQNSIAQTMDYQSIRLGIIESQSNHLIGTILIKYLKNSTQCEIGYSIDKAFWNRGYGGESLNAIVQKIRSTHYHLITAWVHQENIGSIKILEKQGFKTIHQQEFPNLFCYRLKLTAPNP</sequence>
<organism evidence="2 3">
    <name type="scientific">Aureispira anguillae</name>
    <dbReference type="NCBI Taxonomy" id="2864201"/>
    <lineage>
        <taxon>Bacteria</taxon>
        <taxon>Pseudomonadati</taxon>
        <taxon>Bacteroidota</taxon>
        <taxon>Saprospiria</taxon>
        <taxon>Saprospirales</taxon>
        <taxon>Saprospiraceae</taxon>
        <taxon>Aureispira</taxon>
    </lineage>
</organism>
<dbReference type="EMBL" id="AP026867">
    <property type="protein sequence ID" value="BDS11285.1"/>
    <property type="molecule type" value="Genomic_DNA"/>
</dbReference>
<dbReference type="GO" id="GO:0016747">
    <property type="term" value="F:acyltransferase activity, transferring groups other than amino-acyl groups"/>
    <property type="evidence" value="ECO:0007669"/>
    <property type="project" value="InterPro"/>
</dbReference>
<dbReference type="Gene3D" id="3.40.630.30">
    <property type="match status" value="1"/>
</dbReference>
<accession>A0A915YDU6</accession>
<proteinExistence type="predicted"/>
<keyword evidence="3" id="KW-1185">Reference proteome</keyword>
<protein>
    <submittedName>
        <fullName evidence="2">GNAT family N-acetyltransferase</fullName>
    </submittedName>
</protein>
<dbReference type="InterPro" id="IPR000182">
    <property type="entry name" value="GNAT_dom"/>
</dbReference>
<name>A0A915YDU6_9BACT</name>
<dbReference type="InterPro" id="IPR051531">
    <property type="entry name" value="N-acetyltransferase"/>
</dbReference>
<evidence type="ECO:0000313" key="2">
    <source>
        <dbReference type="EMBL" id="BDS11285.1"/>
    </source>
</evidence>
<dbReference type="PANTHER" id="PTHR43792">
    <property type="entry name" value="GNAT FAMILY, PUTATIVE (AFU_ORTHOLOGUE AFUA_3G00765)-RELATED-RELATED"/>
    <property type="match status" value="1"/>
</dbReference>
<dbReference type="KEGG" id="aup:AsAng_0019970"/>
<dbReference type="SUPFAM" id="SSF55729">
    <property type="entry name" value="Acyl-CoA N-acyltransferases (Nat)"/>
    <property type="match status" value="1"/>
</dbReference>
<dbReference type="Proteomes" id="UP001060919">
    <property type="component" value="Chromosome"/>
</dbReference>
<evidence type="ECO:0000313" key="3">
    <source>
        <dbReference type="Proteomes" id="UP001060919"/>
    </source>
</evidence>
<dbReference type="PANTHER" id="PTHR43792:SF1">
    <property type="entry name" value="N-ACETYLTRANSFERASE DOMAIN-CONTAINING PROTEIN"/>
    <property type="match status" value="1"/>
</dbReference>
<dbReference type="AlphaFoldDB" id="A0A915YDU6"/>